<evidence type="ECO:0000256" key="1">
    <source>
        <dbReference type="ARBA" id="ARBA00004651"/>
    </source>
</evidence>
<protein>
    <recommendedName>
        <fullName evidence="8">Probable membrane transporter protein</fullName>
    </recommendedName>
</protein>
<feature type="transmembrane region" description="Helical" evidence="8">
    <location>
        <begin position="6"/>
        <end position="31"/>
    </location>
</feature>
<evidence type="ECO:0000256" key="2">
    <source>
        <dbReference type="ARBA" id="ARBA00009142"/>
    </source>
</evidence>
<dbReference type="RefSeq" id="WP_141973608.1">
    <property type="nucleotide sequence ID" value="NZ_VFPO01000001.1"/>
</dbReference>
<organism evidence="9 10">
    <name type="scientific">Actinomadura hallensis</name>
    <dbReference type="NCBI Taxonomy" id="337895"/>
    <lineage>
        <taxon>Bacteria</taxon>
        <taxon>Bacillati</taxon>
        <taxon>Actinomycetota</taxon>
        <taxon>Actinomycetes</taxon>
        <taxon>Streptosporangiales</taxon>
        <taxon>Thermomonosporaceae</taxon>
        <taxon>Actinomadura</taxon>
    </lineage>
</organism>
<dbReference type="Proteomes" id="UP000316706">
    <property type="component" value="Unassembled WGS sequence"/>
</dbReference>
<dbReference type="EMBL" id="VFPO01000001">
    <property type="protein sequence ID" value="TQM72079.1"/>
    <property type="molecule type" value="Genomic_DNA"/>
</dbReference>
<feature type="transmembrane region" description="Helical" evidence="8">
    <location>
        <begin position="212"/>
        <end position="233"/>
    </location>
</feature>
<evidence type="ECO:0000313" key="10">
    <source>
        <dbReference type="Proteomes" id="UP000316706"/>
    </source>
</evidence>
<keyword evidence="6 8" id="KW-1133">Transmembrane helix</keyword>
<evidence type="ECO:0000313" key="9">
    <source>
        <dbReference type="EMBL" id="TQM72079.1"/>
    </source>
</evidence>
<evidence type="ECO:0000256" key="4">
    <source>
        <dbReference type="ARBA" id="ARBA00022475"/>
    </source>
</evidence>
<keyword evidence="5 8" id="KW-0812">Transmembrane</keyword>
<feature type="transmembrane region" description="Helical" evidence="8">
    <location>
        <begin position="99"/>
        <end position="121"/>
    </location>
</feature>
<dbReference type="GO" id="GO:0005886">
    <property type="term" value="C:plasma membrane"/>
    <property type="evidence" value="ECO:0007669"/>
    <property type="project" value="UniProtKB-SubCell"/>
</dbReference>
<feature type="transmembrane region" description="Helical" evidence="8">
    <location>
        <begin position="185"/>
        <end position="205"/>
    </location>
</feature>
<feature type="transmembrane region" description="Helical" evidence="8">
    <location>
        <begin position="142"/>
        <end position="173"/>
    </location>
</feature>
<reference evidence="9 10" key="1">
    <citation type="submission" date="2019-06" db="EMBL/GenBank/DDBJ databases">
        <title>Sequencing the genomes of 1000 actinobacteria strains.</title>
        <authorList>
            <person name="Klenk H.-P."/>
        </authorList>
    </citation>
    <scope>NUCLEOTIDE SEQUENCE [LARGE SCALE GENOMIC DNA]</scope>
    <source>
        <strain evidence="9 10">DSM 45043</strain>
    </source>
</reference>
<dbReference type="PANTHER" id="PTHR30269:SF0">
    <property type="entry name" value="MEMBRANE TRANSPORTER PROTEIN YFCA-RELATED"/>
    <property type="match status" value="1"/>
</dbReference>
<dbReference type="OrthoDB" id="3782574at2"/>
<evidence type="ECO:0000256" key="8">
    <source>
        <dbReference type="RuleBase" id="RU363041"/>
    </source>
</evidence>
<proteinExistence type="inferred from homology"/>
<dbReference type="InterPro" id="IPR052017">
    <property type="entry name" value="TSUP"/>
</dbReference>
<dbReference type="InterPro" id="IPR002781">
    <property type="entry name" value="TM_pro_TauE-like"/>
</dbReference>
<keyword evidence="10" id="KW-1185">Reference proteome</keyword>
<feature type="transmembrane region" description="Helical" evidence="8">
    <location>
        <begin position="239"/>
        <end position="257"/>
    </location>
</feature>
<evidence type="ECO:0000256" key="3">
    <source>
        <dbReference type="ARBA" id="ARBA00022448"/>
    </source>
</evidence>
<feature type="transmembrane region" description="Helical" evidence="8">
    <location>
        <begin position="74"/>
        <end position="93"/>
    </location>
</feature>
<dbReference type="AlphaFoldDB" id="A0A543INF6"/>
<comment type="caution">
    <text evidence="9">The sequence shown here is derived from an EMBL/GenBank/DDBJ whole genome shotgun (WGS) entry which is preliminary data.</text>
</comment>
<gene>
    <name evidence="9" type="ORF">FHX41_5865</name>
</gene>
<sequence length="259" mass="26805">MDVLDAIAVLAAGIAAGAINAIVGSGSLITFPTLLALGYPPVVANVSNNLGLVTGNVSGAYGYRRELRDQRGRVLKLGVASFIGAVTGGLLLLSLPPEAFAVIVPGLIMIALVLVVVQPRLQGWMRARRDGNGRHRPDGSALLWIGVLGSGVYGGYFGAAQGIVLIAMLGIALDDDLQRLNGLKNAMASVVNGTAALLFILMWLLGRTEISWWAVLMIAMGSTIGGLLGAKLARRIPANLLRAVIVLVGLAAIVQLLSG</sequence>
<evidence type="ECO:0000256" key="5">
    <source>
        <dbReference type="ARBA" id="ARBA00022692"/>
    </source>
</evidence>
<comment type="subcellular location">
    <subcellularLocation>
        <location evidence="1 8">Cell membrane</location>
        <topology evidence="1 8">Multi-pass membrane protein</topology>
    </subcellularLocation>
</comment>
<keyword evidence="4 8" id="KW-1003">Cell membrane</keyword>
<keyword evidence="7 8" id="KW-0472">Membrane</keyword>
<evidence type="ECO:0000256" key="7">
    <source>
        <dbReference type="ARBA" id="ARBA00023136"/>
    </source>
</evidence>
<keyword evidence="3" id="KW-0813">Transport</keyword>
<name>A0A543INF6_9ACTN</name>
<accession>A0A543INF6</accession>
<comment type="similarity">
    <text evidence="2 8">Belongs to the 4-toluene sulfonate uptake permease (TSUP) (TC 2.A.102) family.</text>
</comment>
<dbReference type="PANTHER" id="PTHR30269">
    <property type="entry name" value="TRANSMEMBRANE PROTEIN YFCA"/>
    <property type="match status" value="1"/>
</dbReference>
<evidence type="ECO:0000256" key="6">
    <source>
        <dbReference type="ARBA" id="ARBA00022989"/>
    </source>
</evidence>
<dbReference type="Pfam" id="PF01925">
    <property type="entry name" value="TauE"/>
    <property type="match status" value="1"/>
</dbReference>